<evidence type="ECO:0000256" key="2">
    <source>
        <dbReference type="SAM" id="Phobius"/>
    </source>
</evidence>
<feature type="compositionally biased region" description="Polar residues" evidence="1">
    <location>
        <begin position="1"/>
        <end position="11"/>
    </location>
</feature>
<feature type="region of interest" description="Disordered" evidence="1">
    <location>
        <begin position="115"/>
        <end position="140"/>
    </location>
</feature>
<evidence type="ECO:0000313" key="3">
    <source>
        <dbReference type="EMBL" id="ORY34121.1"/>
    </source>
</evidence>
<gene>
    <name evidence="3" type="ORF">BCR39DRAFT_518571</name>
</gene>
<dbReference type="EMBL" id="MCFC01000004">
    <property type="protein sequence ID" value="ORY34121.1"/>
    <property type="molecule type" value="Genomic_DNA"/>
</dbReference>
<feature type="compositionally biased region" description="Polar residues" evidence="1">
    <location>
        <begin position="25"/>
        <end position="35"/>
    </location>
</feature>
<evidence type="ECO:0000313" key="4">
    <source>
        <dbReference type="Proteomes" id="UP000193986"/>
    </source>
</evidence>
<keyword evidence="2" id="KW-0472">Membrane</keyword>
<dbReference type="OrthoDB" id="3199651at2759"/>
<feature type="compositionally biased region" description="Basic and acidic residues" evidence="1">
    <location>
        <begin position="14"/>
        <end position="24"/>
    </location>
</feature>
<proteinExistence type="predicted"/>
<dbReference type="InParanoid" id="A0A1Y2BH37"/>
<feature type="region of interest" description="Disordered" evidence="1">
    <location>
        <begin position="1"/>
        <end position="42"/>
    </location>
</feature>
<reference evidence="3 4" key="1">
    <citation type="submission" date="2016-07" db="EMBL/GenBank/DDBJ databases">
        <title>Pervasive Adenine N6-methylation of Active Genes in Fungi.</title>
        <authorList>
            <consortium name="DOE Joint Genome Institute"/>
            <person name="Mondo S.J."/>
            <person name="Dannebaum R.O."/>
            <person name="Kuo R.C."/>
            <person name="Labutti K."/>
            <person name="Haridas S."/>
            <person name="Kuo A."/>
            <person name="Salamov A."/>
            <person name="Ahrendt S.R."/>
            <person name="Lipzen A."/>
            <person name="Sullivan W."/>
            <person name="Andreopoulos W.B."/>
            <person name="Clum A."/>
            <person name="Lindquist E."/>
            <person name="Daum C."/>
            <person name="Ramamoorthy G.K."/>
            <person name="Gryganskyi A."/>
            <person name="Culley D."/>
            <person name="Magnuson J.K."/>
            <person name="James T.Y."/>
            <person name="O'Malley M.A."/>
            <person name="Stajich J.E."/>
            <person name="Spatafora J.W."/>
            <person name="Visel A."/>
            <person name="Grigoriev I.V."/>
        </authorList>
    </citation>
    <scope>NUCLEOTIDE SEQUENCE [LARGE SCALE GENOMIC DNA]</scope>
    <source>
        <strain evidence="3 4">68-887.2</strain>
    </source>
</reference>
<dbReference type="STRING" id="71784.A0A1Y2BH37"/>
<comment type="caution">
    <text evidence="3">The sequence shown here is derived from an EMBL/GenBank/DDBJ whole genome shotgun (WGS) entry which is preliminary data.</text>
</comment>
<evidence type="ECO:0000256" key="1">
    <source>
        <dbReference type="SAM" id="MobiDB-lite"/>
    </source>
</evidence>
<keyword evidence="2" id="KW-1133">Transmembrane helix</keyword>
<keyword evidence="4" id="KW-1185">Reference proteome</keyword>
<feature type="transmembrane region" description="Helical" evidence="2">
    <location>
        <begin position="57"/>
        <end position="74"/>
    </location>
</feature>
<protein>
    <submittedName>
        <fullName evidence="3">Uncharacterized protein</fullName>
    </submittedName>
</protein>
<organism evidence="3 4">
    <name type="scientific">Naematelia encephala</name>
    <dbReference type="NCBI Taxonomy" id="71784"/>
    <lineage>
        <taxon>Eukaryota</taxon>
        <taxon>Fungi</taxon>
        <taxon>Dikarya</taxon>
        <taxon>Basidiomycota</taxon>
        <taxon>Agaricomycotina</taxon>
        <taxon>Tremellomycetes</taxon>
        <taxon>Tremellales</taxon>
        <taxon>Naemateliaceae</taxon>
        <taxon>Naematelia</taxon>
    </lineage>
</organism>
<sequence>MSTPEASSTRQRTSRLDEEPERKTSNPASLSNDPNKQVHRNKPVVKPPFADVTMGKFLTYLVLFLVAIAAFYTYRFTVWAADAGGYWNLVTGRRTSPQPGAVEFAAKVAERAQSAGSTANSYPGSAVGGGGSGKPTKQGTDVQSQIYNLANALGIKPAELSDAIRPLIDPSAPNAAEKAQQEVEILKAQLAASGAAAGGEKEEQPQGSLLGLVGEVLLD</sequence>
<dbReference type="AlphaFoldDB" id="A0A1Y2BH37"/>
<keyword evidence="2" id="KW-0812">Transmembrane</keyword>
<accession>A0A1Y2BH37</accession>
<dbReference type="Proteomes" id="UP000193986">
    <property type="component" value="Unassembled WGS sequence"/>
</dbReference>
<name>A0A1Y2BH37_9TREE</name>